<accession>A0ABV4U2F8</accession>
<dbReference type="InterPro" id="IPR022761">
    <property type="entry name" value="Fumarate_lyase_N"/>
</dbReference>
<dbReference type="Pfam" id="PF10397">
    <property type="entry name" value="ADSL_C"/>
    <property type="match status" value="1"/>
</dbReference>
<comment type="catalytic activity">
    <reaction evidence="3">
        <text>N(6)-(1,2-dicarboxyethyl)-AMP = fumarate + AMP</text>
        <dbReference type="Rhea" id="RHEA:16853"/>
        <dbReference type="ChEBI" id="CHEBI:29806"/>
        <dbReference type="ChEBI" id="CHEBI:57567"/>
        <dbReference type="ChEBI" id="CHEBI:456215"/>
        <dbReference type="EC" id="4.3.2.2"/>
    </reaction>
</comment>
<dbReference type="PROSITE" id="PS00163">
    <property type="entry name" value="FUMARATE_LYASES"/>
    <property type="match status" value="1"/>
</dbReference>
<keyword evidence="3" id="KW-0658">Purine biosynthesis</keyword>
<protein>
    <recommendedName>
        <fullName evidence="2 3">Adenylosuccinate lyase</fullName>
        <shortName evidence="3">ASL</shortName>
        <ecNumber evidence="2 3">4.3.2.2</ecNumber>
    </recommendedName>
    <alternativeName>
        <fullName evidence="3">Adenylosuccinase</fullName>
    </alternativeName>
</protein>
<comment type="caution">
    <text evidence="5">The sequence shown here is derived from an EMBL/GenBank/DDBJ whole genome shotgun (WGS) entry which is preliminary data.</text>
</comment>
<dbReference type="Gene3D" id="1.10.275.60">
    <property type="match status" value="1"/>
</dbReference>
<proteinExistence type="inferred from homology"/>
<dbReference type="PANTHER" id="PTHR43172:SF1">
    <property type="entry name" value="ADENYLOSUCCINATE LYASE"/>
    <property type="match status" value="1"/>
</dbReference>
<keyword evidence="6" id="KW-1185">Reference proteome</keyword>
<evidence type="ECO:0000256" key="1">
    <source>
        <dbReference type="ARBA" id="ARBA00023239"/>
    </source>
</evidence>
<evidence type="ECO:0000313" key="5">
    <source>
        <dbReference type="EMBL" id="MFA9477726.1"/>
    </source>
</evidence>
<sequence length="483" mass="53822">MDNDLRYQSPLATRNASAEMLAVWSPRTKFQTWRKLWLALAEAEQELGLDITDAQLAELRAAVQDPIDYDKAAYYEKKLRHDVMAHVHALGEVAPKARPIIHLGATSQFVNCNTELLQVRDALHIVARKLATAIDRLTRFAEQHKTLPTLAFTHYQPAQPTTVGKRAALWAYDMSLALEEVEHRITSLRFRGVKGTTGTQASFLALFGGDTPESHAKVEQLDRLVTEKMGFDPDRRFVVTGQTYPRVIDGMVAGSLAAVAAAAQKFATDVRLLANRKEIEEPFEKDQIGSSAMAYKRNPMRCERITGLARFVIGMTQTPYVTAAEQWMERTLDDSSARRLTLPEPFLALDGVLDLLVNVTAGLVVYEKTVEANLAAELPFMATENLLMAAVQKGADRQEVHEVIRRHSLAAAHRVKAEGAANDLLDRIKDEPAFAGIDLKAVLEPSQFVGRAPQQVEQFVEEVVEPIRQRYADAIEYEPALKV</sequence>
<dbReference type="PRINTS" id="PR00149">
    <property type="entry name" value="FUMRATELYASE"/>
</dbReference>
<dbReference type="Gene3D" id="1.20.200.10">
    <property type="entry name" value="Fumarase/aspartase (Central domain)"/>
    <property type="match status" value="1"/>
</dbReference>
<evidence type="ECO:0000313" key="6">
    <source>
        <dbReference type="Proteomes" id="UP001575105"/>
    </source>
</evidence>
<comment type="catalytic activity">
    <reaction evidence="3">
        <text>(2S)-2-[5-amino-1-(5-phospho-beta-D-ribosyl)imidazole-4-carboxamido]succinate = 5-amino-1-(5-phospho-beta-D-ribosyl)imidazole-4-carboxamide + fumarate</text>
        <dbReference type="Rhea" id="RHEA:23920"/>
        <dbReference type="ChEBI" id="CHEBI:29806"/>
        <dbReference type="ChEBI" id="CHEBI:58443"/>
        <dbReference type="ChEBI" id="CHEBI:58475"/>
        <dbReference type="EC" id="4.3.2.2"/>
    </reaction>
</comment>
<comment type="pathway">
    <text evidence="3">Purine metabolism; IMP biosynthesis via de novo pathway; 5-amino-1-(5-phospho-D-ribosyl)imidazole-4-carboxamide from 5-amino-1-(5-phospho-D-ribosyl)imidazole-4-carboxylate: step 2/2.</text>
</comment>
<evidence type="ECO:0000256" key="3">
    <source>
        <dbReference type="RuleBase" id="RU361172"/>
    </source>
</evidence>
<evidence type="ECO:0000259" key="4">
    <source>
        <dbReference type="SMART" id="SM00998"/>
    </source>
</evidence>
<evidence type="ECO:0000256" key="2">
    <source>
        <dbReference type="NCBIfam" id="TIGR00928"/>
    </source>
</evidence>
<dbReference type="InterPro" id="IPR004769">
    <property type="entry name" value="Pur_lyase"/>
</dbReference>
<dbReference type="Pfam" id="PF00206">
    <property type="entry name" value="Lyase_1"/>
    <property type="match status" value="1"/>
</dbReference>
<dbReference type="RefSeq" id="WP_425344652.1">
    <property type="nucleotide sequence ID" value="NZ_JBGUBD010000003.1"/>
</dbReference>
<name>A0ABV4U2F8_9BACT</name>
<dbReference type="SUPFAM" id="SSF48557">
    <property type="entry name" value="L-aspartase-like"/>
    <property type="match status" value="1"/>
</dbReference>
<organism evidence="5 6">
    <name type="scientific">Natronomicrosphaera hydrolytica</name>
    <dbReference type="NCBI Taxonomy" id="3242702"/>
    <lineage>
        <taxon>Bacteria</taxon>
        <taxon>Pseudomonadati</taxon>
        <taxon>Planctomycetota</taxon>
        <taxon>Phycisphaerae</taxon>
        <taxon>Phycisphaerales</taxon>
        <taxon>Phycisphaeraceae</taxon>
        <taxon>Natronomicrosphaera</taxon>
    </lineage>
</organism>
<dbReference type="GO" id="GO:0016829">
    <property type="term" value="F:lyase activity"/>
    <property type="evidence" value="ECO:0007669"/>
    <property type="project" value="UniProtKB-KW"/>
</dbReference>
<gene>
    <name evidence="5" type="primary">purB</name>
    <name evidence="5" type="ORF">ACERK3_05390</name>
</gene>
<dbReference type="Gene3D" id="1.10.40.30">
    <property type="entry name" value="Fumarase/aspartase (C-terminal domain)"/>
    <property type="match status" value="1"/>
</dbReference>
<feature type="domain" description="Adenylosuccinate lyase C-terminal" evidence="4">
    <location>
        <begin position="378"/>
        <end position="460"/>
    </location>
</feature>
<dbReference type="InterPro" id="IPR008948">
    <property type="entry name" value="L-Aspartase-like"/>
</dbReference>
<dbReference type="Proteomes" id="UP001575105">
    <property type="component" value="Unassembled WGS sequence"/>
</dbReference>
<dbReference type="InterPro" id="IPR019468">
    <property type="entry name" value="AdenyloSucc_lyase_C"/>
</dbReference>
<dbReference type="PANTHER" id="PTHR43172">
    <property type="entry name" value="ADENYLOSUCCINATE LYASE"/>
    <property type="match status" value="1"/>
</dbReference>
<dbReference type="InterPro" id="IPR020557">
    <property type="entry name" value="Fumarate_lyase_CS"/>
</dbReference>
<dbReference type="EC" id="4.3.2.2" evidence="2 3"/>
<dbReference type="CDD" id="cd03302">
    <property type="entry name" value="Adenylsuccinate_lyase_2"/>
    <property type="match status" value="1"/>
</dbReference>
<dbReference type="SMART" id="SM00998">
    <property type="entry name" value="ADSL_C"/>
    <property type="match status" value="1"/>
</dbReference>
<keyword evidence="1 3" id="KW-0456">Lyase</keyword>
<dbReference type="InterPro" id="IPR000362">
    <property type="entry name" value="Fumarate_lyase_fam"/>
</dbReference>
<comment type="pathway">
    <text evidence="3">Purine metabolism; AMP biosynthesis via de novo pathway; AMP from IMP: step 2/2.</text>
</comment>
<comment type="similarity">
    <text evidence="3">Belongs to the lyase 1 family. Adenylosuccinate lyase subfamily.</text>
</comment>
<reference evidence="5 6" key="1">
    <citation type="submission" date="2024-08" db="EMBL/GenBank/DDBJ databases">
        <title>Whole-genome sequencing of halo(alkali)philic microorganisms from hypersaline lakes.</title>
        <authorList>
            <person name="Sorokin D.Y."/>
            <person name="Merkel A.Y."/>
            <person name="Messina E."/>
            <person name="Yakimov M."/>
        </authorList>
    </citation>
    <scope>NUCLEOTIDE SEQUENCE [LARGE SCALE GENOMIC DNA]</scope>
    <source>
        <strain evidence="5 6">AB-hyl4</strain>
    </source>
</reference>
<dbReference type="EMBL" id="JBGUBD010000003">
    <property type="protein sequence ID" value="MFA9477726.1"/>
    <property type="molecule type" value="Genomic_DNA"/>
</dbReference>
<dbReference type="NCBIfam" id="TIGR00928">
    <property type="entry name" value="purB"/>
    <property type="match status" value="1"/>
</dbReference>